<feature type="domain" description="Ion transport" evidence="14">
    <location>
        <begin position="12"/>
        <end position="78"/>
    </location>
</feature>
<keyword evidence="9" id="KW-0325">Glycoprotein</keyword>
<evidence type="ECO:0000256" key="2">
    <source>
        <dbReference type="ARBA" id="ARBA00022448"/>
    </source>
</evidence>
<dbReference type="GO" id="GO:0005248">
    <property type="term" value="F:voltage-gated sodium channel activity"/>
    <property type="evidence" value="ECO:0007669"/>
    <property type="project" value="TreeGrafter"/>
</dbReference>
<evidence type="ECO:0000256" key="1">
    <source>
        <dbReference type="ARBA" id="ARBA00004141"/>
    </source>
</evidence>
<accession>A0A6A4ZAJ4</accession>
<name>A0A6A4ZAJ4_APHAT</name>
<feature type="transmembrane region" description="Helical" evidence="13">
    <location>
        <begin position="762"/>
        <end position="787"/>
    </location>
</feature>
<feature type="transmembrane region" description="Helical" evidence="13">
    <location>
        <begin position="572"/>
        <end position="593"/>
    </location>
</feature>
<feature type="transmembrane region" description="Helical" evidence="13">
    <location>
        <begin position="651"/>
        <end position="669"/>
    </location>
</feature>
<comment type="similarity">
    <text evidence="12">Belongs to the calcium channel alpha-1 subunit (TC 1.A.1.11) family.</text>
</comment>
<keyword evidence="10" id="KW-0407">Ion channel</keyword>
<proteinExistence type="inferred from homology"/>
<dbReference type="PRINTS" id="PR00167">
    <property type="entry name" value="CACHANNEL"/>
</dbReference>
<evidence type="ECO:0000256" key="13">
    <source>
        <dbReference type="SAM" id="Phobius"/>
    </source>
</evidence>
<protein>
    <recommendedName>
        <fullName evidence="14">Ion transport domain-containing protein</fullName>
    </recommendedName>
</protein>
<evidence type="ECO:0000256" key="11">
    <source>
        <dbReference type="PIRSR" id="PIRSR602077-1"/>
    </source>
</evidence>
<evidence type="ECO:0000256" key="8">
    <source>
        <dbReference type="ARBA" id="ARBA00023136"/>
    </source>
</evidence>
<comment type="caution">
    <text evidence="15">The sequence shown here is derived from an EMBL/GenBank/DDBJ whole genome shotgun (WGS) entry which is preliminary data.</text>
</comment>
<keyword evidence="8 13" id="KW-0472">Membrane</keyword>
<keyword evidence="11 12" id="KW-0106">Calcium</keyword>
<dbReference type="SUPFAM" id="SSF81324">
    <property type="entry name" value="Voltage-gated potassium channels"/>
    <property type="match status" value="2"/>
</dbReference>
<feature type="transmembrane region" description="Helical" evidence="13">
    <location>
        <begin position="398"/>
        <end position="417"/>
    </location>
</feature>
<organism evidence="15 16">
    <name type="scientific">Aphanomyces astaci</name>
    <name type="common">Crayfish plague agent</name>
    <dbReference type="NCBI Taxonomy" id="112090"/>
    <lineage>
        <taxon>Eukaryota</taxon>
        <taxon>Sar</taxon>
        <taxon>Stramenopiles</taxon>
        <taxon>Oomycota</taxon>
        <taxon>Saprolegniomycetes</taxon>
        <taxon>Saprolegniales</taxon>
        <taxon>Verrucalvaceae</taxon>
        <taxon>Aphanomyces</taxon>
    </lineage>
</organism>
<keyword evidence="7" id="KW-0406">Ion transport</keyword>
<evidence type="ECO:0000256" key="5">
    <source>
        <dbReference type="ARBA" id="ARBA00022882"/>
    </source>
</evidence>
<dbReference type="PANTHER" id="PTHR10037">
    <property type="entry name" value="VOLTAGE-GATED CATION CHANNEL CALCIUM AND SODIUM"/>
    <property type="match status" value="1"/>
</dbReference>
<evidence type="ECO:0000313" key="16">
    <source>
        <dbReference type="Proteomes" id="UP000469452"/>
    </source>
</evidence>
<dbReference type="GO" id="GO:0005891">
    <property type="term" value="C:voltage-gated calcium channel complex"/>
    <property type="evidence" value="ECO:0007669"/>
    <property type="project" value="InterPro"/>
</dbReference>
<dbReference type="GO" id="GO:0005245">
    <property type="term" value="F:voltage-gated calcium channel activity"/>
    <property type="evidence" value="ECO:0007669"/>
    <property type="project" value="InterPro"/>
</dbReference>
<keyword evidence="11" id="KW-0479">Metal-binding</keyword>
<keyword evidence="4" id="KW-0677">Repeat</keyword>
<dbReference type="FunFam" id="1.20.120.350:FF:000009">
    <property type="entry name" value="Voltage-dependent T-type calcium channel subunit alpha"/>
    <property type="match status" value="1"/>
</dbReference>
<dbReference type="Pfam" id="PF00520">
    <property type="entry name" value="Ion_trans"/>
    <property type="match status" value="3"/>
</dbReference>
<feature type="transmembrane region" description="Helical" evidence="13">
    <location>
        <begin position="333"/>
        <end position="352"/>
    </location>
</feature>
<evidence type="ECO:0000256" key="9">
    <source>
        <dbReference type="ARBA" id="ARBA00023180"/>
    </source>
</evidence>
<keyword evidence="12" id="KW-0107">Calcium channel</keyword>
<dbReference type="EMBL" id="VJMI01018573">
    <property type="protein sequence ID" value="KAF0710266.1"/>
    <property type="molecule type" value="Genomic_DNA"/>
</dbReference>
<dbReference type="AlphaFoldDB" id="A0A6A4ZAJ4"/>
<feature type="transmembrane region" description="Helical" evidence="13">
    <location>
        <begin position="715"/>
        <end position="741"/>
    </location>
</feature>
<dbReference type="Gene3D" id="1.20.120.350">
    <property type="entry name" value="Voltage-gated potassium channels. Chain C"/>
    <property type="match status" value="2"/>
</dbReference>
<evidence type="ECO:0000256" key="10">
    <source>
        <dbReference type="ARBA" id="ARBA00023303"/>
    </source>
</evidence>
<feature type="binding site" evidence="11">
    <location>
        <position position="543"/>
    </location>
    <ligand>
        <name>Ca(2+)</name>
        <dbReference type="ChEBI" id="CHEBI:29108"/>
    </ligand>
</feature>
<dbReference type="InterPro" id="IPR002077">
    <property type="entry name" value="VDCCAlpha1"/>
</dbReference>
<feature type="transmembrane region" description="Helical" evidence="13">
    <location>
        <begin position="681"/>
        <end position="703"/>
    </location>
</feature>
<dbReference type="PANTHER" id="PTHR10037:SF62">
    <property type="entry name" value="SODIUM CHANNEL PROTEIN 60E"/>
    <property type="match status" value="1"/>
</dbReference>
<dbReference type="InterPro" id="IPR005821">
    <property type="entry name" value="Ion_trans_dom"/>
</dbReference>
<dbReference type="Gene3D" id="1.10.287.70">
    <property type="match status" value="3"/>
</dbReference>
<evidence type="ECO:0000259" key="14">
    <source>
        <dbReference type="Pfam" id="PF00520"/>
    </source>
</evidence>
<keyword evidence="6 13" id="KW-1133">Transmembrane helix</keyword>
<reference evidence="15 16" key="1">
    <citation type="submission" date="2019-06" db="EMBL/GenBank/DDBJ databases">
        <title>Genomics analysis of Aphanomyces spp. identifies a new class of oomycete effector associated with host adaptation.</title>
        <authorList>
            <person name="Gaulin E."/>
        </authorList>
    </citation>
    <scope>NUCLEOTIDE SEQUENCE [LARGE SCALE GENOMIC DNA]</scope>
    <source>
        <strain evidence="15 16">E</strain>
    </source>
</reference>
<evidence type="ECO:0000256" key="7">
    <source>
        <dbReference type="ARBA" id="ARBA00023065"/>
    </source>
</evidence>
<keyword evidence="2" id="KW-0813">Transport</keyword>
<sequence>MSFNNSNPQTRLHRSNFDSLPWAAFTVFQILTYDNYPAVMYDGWIAVGAWSPLYMSIVIILGVFIVMNMFSAILVQSVMDGNGDELPPPNDVDAAPHGDQCAKSITHQRRSSIGTKSVRVAKRAMRKLLRLHIVHAFQPMGLVLDGPPAHLVPRGKSLLLFSHRNPIRKFCHYILNRREYTSADRRAPPSQLRSRSIRAARRAMRMLLRLNEKNANPEDPIIIGTPTKDDVIHGQTNQGKSLMLFAHTNPIRRLCVSILNRPEYTYVMSSIIFVSCVGTALDSPLQDPTKGLGLVLDTSNLVFAVLFSTEMVLNVIARGFIQGPDAFVKDSWRLLDGFIVFVSVLPFCLGNAKSGALSGLRSLRAFRALRPLRVINKLPSLKIVVNTLFRCIPDMGRALMFAFFMLFLFGLMSLALFKGALHTCSVSPYNYGLGTGTPVNPPWFPTDYTGDFNIVNVTVLGELDVMTFPRPWTKMTDPQKDAMRPVWNQPGCGPFADDVMPTSRDICLCFANQNGTSWDLMAPQSFDNIVFAVMGLFELTTMEGWTSTCLACVDAVGENMQPIENYNPIIMVYWWLYMIICAFFITNLFIGVLCDSFTRETYGSMVTDEQIQWIKLQNKVLALAPQRVHPCPKTYPRKWCYKVSTYPYFEHFITTVIMTNTVAMAVQVFGQSVATEHALTAMNSVFSVIFTIEAVAKIGAFGRVYFDDSWNRFDFVIVVFTIVSFILQAVDINLGSAATVIRVFRVGRALRLIKKAKIMKNLFDTLIVSLPAVVNVVSLLSLLYYIFAAVAVQLFAKTAFNNSMVNENQNFQNFWTAFQTLIGFSTGENWDNFTWEMYYVKPATNPTCEDRSYNASMCGFNDTYGCVPLDGCGRRRSVGCTN</sequence>
<keyword evidence="3 13" id="KW-0812">Transmembrane</keyword>
<evidence type="ECO:0000256" key="6">
    <source>
        <dbReference type="ARBA" id="ARBA00022989"/>
    </source>
</evidence>
<evidence type="ECO:0000256" key="3">
    <source>
        <dbReference type="ARBA" id="ARBA00022692"/>
    </source>
</evidence>
<dbReference type="InterPro" id="IPR027359">
    <property type="entry name" value="Volt_channel_dom_sf"/>
</dbReference>
<keyword evidence="5 12" id="KW-0851">Voltage-gated channel</keyword>
<gene>
    <name evidence="15" type="ORF">AaE_012611</name>
</gene>
<feature type="domain" description="Ion transport" evidence="14">
    <location>
        <begin position="646"/>
        <end position="841"/>
    </location>
</feature>
<dbReference type="GO" id="GO:0046872">
    <property type="term" value="F:metal ion binding"/>
    <property type="evidence" value="ECO:0007669"/>
    <property type="project" value="UniProtKB-KW"/>
</dbReference>
<dbReference type="Proteomes" id="UP000469452">
    <property type="component" value="Unassembled WGS sequence"/>
</dbReference>
<dbReference type="InterPro" id="IPR043203">
    <property type="entry name" value="VGCC_Ca_Na"/>
</dbReference>
<dbReference type="GO" id="GO:0001518">
    <property type="term" value="C:voltage-gated sodium channel complex"/>
    <property type="evidence" value="ECO:0007669"/>
    <property type="project" value="TreeGrafter"/>
</dbReference>
<evidence type="ECO:0000313" key="15">
    <source>
        <dbReference type="EMBL" id="KAF0710266.1"/>
    </source>
</evidence>
<feature type="domain" description="Ion transport" evidence="14">
    <location>
        <begin position="265"/>
        <end position="600"/>
    </location>
</feature>
<evidence type="ECO:0000256" key="12">
    <source>
        <dbReference type="RuleBase" id="RU003808"/>
    </source>
</evidence>
<feature type="transmembrane region" description="Helical" evidence="13">
    <location>
        <begin position="53"/>
        <end position="75"/>
    </location>
</feature>
<evidence type="ECO:0000256" key="4">
    <source>
        <dbReference type="ARBA" id="ARBA00022737"/>
    </source>
</evidence>
<comment type="subcellular location">
    <subcellularLocation>
        <location evidence="1 12">Membrane</location>
        <topology evidence="1 12">Multi-pass membrane protein</topology>
    </subcellularLocation>
</comment>
<keyword evidence="12" id="KW-0109">Calcium transport</keyword>
<feature type="non-terminal residue" evidence="15">
    <location>
        <position position="882"/>
    </location>
</feature>
<feature type="transmembrane region" description="Helical" evidence="13">
    <location>
        <begin position="301"/>
        <end position="321"/>
    </location>
</feature>